<comment type="subcellular location">
    <subcellularLocation>
        <location evidence="1 7">Cell membrane</location>
        <topology evidence="1 7">Multi-pass membrane protein</topology>
    </subcellularLocation>
</comment>
<feature type="transmembrane region" description="Helical" evidence="7">
    <location>
        <begin position="149"/>
        <end position="170"/>
    </location>
</feature>
<evidence type="ECO:0000256" key="4">
    <source>
        <dbReference type="ARBA" id="ARBA00022692"/>
    </source>
</evidence>
<keyword evidence="6 7" id="KW-0472">Membrane</keyword>
<feature type="transmembrane region" description="Helical" evidence="7">
    <location>
        <begin position="205"/>
        <end position="228"/>
    </location>
</feature>
<dbReference type="PROSITE" id="PS50928">
    <property type="entry name" value="ABC_TM1"/>
    <property type="match status" value="1"/>
</dbReference>
<evidence type="ECO:0000256" key="8">
    <source>
        <dbReference type="SAM" id="MobiDB-lite"/>
    </source>
</evidence>
<dbReference type="PANTHER" id="PTHR30193:SF37">
    <property type="entry name" value="INNER MEMBRANE ABC TRANSPORTER PERMEASE PROTEIN YCJO"/>
    <property type="match status" value="1"/>
</dbReference>
<dbReference type="CDD" id="cd06261">
    <property type="entry name" value="TM_PBP2"/>
    <property type="match status" value="1"/>
</dbReference>
<dbReference type="SUPFAM" id="SSF161098">
    <property type="entry name" value="MetI-like"/>
    <property type="match status" value="1"/>
</dbReference>
<keyword evidence="4 7" id="KW-0812">Transmembrane</keyword>
<evidence type="ECO:0000256" key="7">
    <source>
        <dbReference type="RuleBase" id="RU363032"/>
    </source>
</evidence>
<keyword evidence="2 7" id="KW-0813">Transport</keyword>
<feature type="domain" description="ABC transmembrane type-1" evidence="9">
    <location>
        <begin position="116"/>
        <end position="336"/>
    </location>
</feature>
<dbReference type="GO" id="GO:0055085">
    <property type="term" value="P:transmembrane transport"/>
    <property type="evidence" value="ECO:0007669"/>
    <property type="project" value="InterPro"/>
</dbReference>
<dbReference type="Pfam" id="PF00528">
    <property type="entry name" value="BPD_transp_1"/>
    <property type="match status" value="1"/>
</dbReference>
<feature type="region of interest" description="Disordered" evidence="8">
    <location>
        <begin position="1"/>
        <end position="44"/>
    </location>
</feature>
<dbReference type="InterPro" id="IPR051393">
    <property type="entry name" value="ABC_transporter_permease"/>
</dbReference>
<reference evidence="10" key="1">
    <citation type="journal article" date="2014" name="Int. J. Syst. Evol. Microbiol.">
        <title>Complete genome sequence of Corynebacterium casei LMG S-19264T (=DSM 44701T), isolated from a smear-ripened cheese.</title>
        <authorList>
            <consortium name="US DOE Joint Genome Institute (JGI-PGF)"/>
            <person name="Walter F."/>
            <person name="Albersmeier A."/>
            <person name="Kalinowski J."/>
            <person name="Ruckert C."/>
        </authorList>
    </citation>
    <scope>NUCLEOTIDE SEQUENCE</scope>
    <source>
        <strain evidence="10">JCM 4784</strain>
    </source>
</reference>
<keyword evidence="3" id="KW-1003">Cell membrane</keyword>
<feature type="transmembrane region" description="Helical" evidence="7">
    <location>
        <begin position="261"/>
        <end position="280"/>
    </location>
</feature>
<dbReference type="Proteomes" id="UP000608024">
    <property type="component" value="Unassembled WGS sequence"/>
</dbReference>
<dbReference type="EMBL" id="BNBT01000132">
    <property type="protein sequence ID" value="GHE84083.1"/>
    <property type="molecule type" value="Genomic_DNA"/>
</dbReference>
<dbReference type="InterPro" id="IPR000515">
    <property type="entry name" value="MetI-like"/>
</dbReference>
<feature type="transmembrane region" description="Helical" evidence="7">
    <location>
        <begin position="315"/>
        <end position="334"/>
    </location>
</feature>
<evidence type="ECO:0000256" key="5">
    <source>
        <dbReference type="ARBA" id="ARBA00022989"/>
    </source>
</evidence>
<reference evidence="10" key="2">
    <citation type="submission" date="2020-09" db="EMBL/GenBank/DDBJ databases">
        <authorList>
            <person name="Sun Q."/>
            <person name="Ohkuma M."/>
        </authorList>
    </citation>
    <scope>NUCLEOTIDE SEQUENCE</scope>
    <source>
        <strain evidence="10">JCM 4784</strain>
    </source>
</reference>
<evidence type="ECO:0000313" key="10">
    <source>
        <dbReference type="EMBL" id="GHE84083.1"/>
    </source>
</evidence>
<protein>
    <submittedName>
        <fullName evidence="10">Sugar ABC transporter permease</fullName>
    </submittedName>
</protein>
<organism evidence="10 11">
    <name type="scientific">Streptomyces longispororuber</name>
    <dbReference type="NCBI Taxonomy" id="68230"/>
    <lineage>
        <taxon>Bacteria</taxon>
        <taxon>Bacillati</taxon>
        <taxon>Actinomycetota</taxon>
        <taxon>Actinomycetes</taxon>
        <taxon>Kitasatosporales</taxon>
        <taxon>Streptomycetaceae</taxon>
        <taxon>Streptomyces</taxon>
    </lineage>
</organism>
<evidence type="ECO:0000256" key="3">
    <source>
        <dbReference type="ARBA" id="ARBA00022475"/>
    </source>
</evidence>
<keyword evidence="11" id="KW-1185">Reference proteome</keyword>
<gene>
    <name evidence="10" type="ORF">GCM10018785_59940</name>
</gene>
<evidence type="ECO:0000259" key="9">
    <source>
        <dbReference type="PROSITE" id="PS50928"/>
    </source>
</evidence>
<comment type="caution">
    <text evidence="10">The sequence shown here is derived from an EMBL/GenBank/DDBJ whole genome shotgun (WGS) entry which is preliminary data.</text>
</comment>
<feature type="compositionally biased region" description="Low complexity" evidence="8">
    <location>
        <begin position="19"/>
        <end position="44"/>
    </location>
</feature>
<dbReference type="GO" id="GO:0005886">
    <property type="term" value="C:plasma membrane"/>
    <property type="evidence" value="ECO:0007669"/>
    <property type="project" value="UniProtKB-SubCell"/>
</dbReference>
<dbReference type="InterPro" id="IPR035906">
    <property type="entry name" value="MetI-like_sf"/>
</dbReference>
<dbReference type="PANTHER" id="PTHR30193">
    <property type="entry name" value="ABC TRANSPORTER PERMEASE PROTEIN"/>
    <property type="match status" value="1"/>
</dbReference>
<dbReference type="Gene3D" id="1.10.3720.10">
    <property type="entry name" value="MetI-like"/>
    <property type="match status" value="1"/>
</dbReference>
<evidence type="ECO:0000256" key="6">
    <source>
        <dbReference type="ARBA" id="ARBA00023136"/>
    </source>
</evidence>
<dbReference type="AlphaFoldDB" id="A0A919A3S8"/>
<feature type="transmembrane region" description="Helical" evidence="7">
    <location>
        <begin position="116"/>
        <end position="137"/>
    </location>
</feature>
<accession>A0A919A3S8</accession>
<feature type="transmembrane region" description="Helical" evidence="7">
    <location>
        <begin position="56"/>
        <end position="77"/>
    </location>
</feature>
<evidence type="ECO:0000256" key="1">
    <source>
        <dbReference type="ARBA" id="ARBA00004651"/>
    </source>
</evidence>
<comment type="similarity">
    <text evidence="7">Belongs to the binding-protein-dependent transport system permease family.</text>
</comment>
<name>A0A919A3S8_9ACTN</name>
<sequence length="350" mass="38171">MRARGAGSGRAGRAEAGRPRGPAGRAGTGRAPRTGPGPGARAPLARRLAGPQNRNLWFWVFVGPFALGLLVFTYVPLGWSVYLSFFDAHNTVSPTEFVGLDNYTAMLKDEAFTDSLWTFAVFTAFIVPTTFALSLSLALMVNRLRRAQAFFRSVFFLPAACSYVVAALIWKMSLFNGVRFGLANTVLGWFGADQTAWLSTTDPPWYWLVIVTVRLWLQAGFYMVLFLAGLQRIPPVLYEAAAVDGARPGWQVLRHITLPQLRATSVAVVLLLVINAFQAFDEFYNLLSDARGYPPYARPPLVYLYYTALGQGQNLGLGSAGAVLLALVIAVVTIGQARWLGLGRADEKGA</sequence>
<feature type="compositionally biased region" description="Gly residues" evidence="8">
    <location>
        <begin position="1"/>
        <end position="10"/>
    </location>
</feature>
<evidence type="ECO:0000313" key="11">
    <source>
        <dbReference type="Proteomes" id="UP000608024"/>
    </source>
</evidence>
<proteinExistence type="inferred from homology"/>
<evidence type="ECO:0000256" key="2">
    <source>
        <dbReference type="ARBA" id="ARBA00022448"/>
    </source>
</evidence>
<keyword evidence="5 7" id="KW-1133">Transmembrane helix</keyword>